<evidence type="ECO:0000313" key="3">
    <source>
        <dbReference type="Proteomes" id="UP000787672"/>
    </source>
</evidence>
<feature type="transmembrane region" description="Helical" evidence="1">
    <location>
        <begin position="21"/>
        <end position="40"/>
    </location>
</feature>
<gene>
    <name evidence="2" type="ORF">KQI82_06190</name>
</gene>
<accession>A0ABS6F893</accession>
<keyword evidence="3" id="KW-1185">Reference proteome</keyword>
<reference evidence="2 3" key="1">
    <citation type="submission" date="2021-06" db="EMBL/GenBank/DDBJ databases">
        <authorList>
            <person name="Sun Q."/>
            <person name="Li D."/>
        </authorList>
    </citation>
    <scope>NUCLEOTIDE SEQUENCE [LARGE SCALE GENOMIC DNA]</scope>
    <source>
        <strain evidence="2 3">MSJ-2</strain>
    </source>
</reference>
<protein>
    <submittedName>
        <fullName evidence="2">Uncharacterized protein</fullName>
    </submittedName>
</protein>
<keyword evidence="1" id="KW-0812">Transmembrane</keyword>
<dbReference type="EMBL" id="JAHLQN010000001">
    <property type="protein sequence ID" value="MBU5626508.1"/>
    <property type="molecule type" value="Genomic_DNA"/>
</dbReference>
<keyword evidence="1" id="KW-0472">Membrane</keyword>
<organism evidence="2 3">
    <name type="scientific">Dysosmobacter acutus</name>
    <dbReference type="NCBI Taxonomy" id="2841504"/>
    <lineage>
        <taxon>Bacteria</taxon>
        <taxon>Bacillati</taxon>
        <taxon>Bacillota</taxon>
        <taxon>Clostridia</taxon>
        <taxon>Eubacteriales</taxon>
        <taxon>Oscillospiraceae</taxon>
        <taxon>Dysosmobacter</taxon>
    </lineage>
</organism>
<proteinExistence type="predicted"/>
<evidence type="ECO:0000313" key="2">
    <source>
        <dbReference type="EMBL" id="MBU5626508.1"/>
    </source>
</evidence>
<comment type="caution">
    <text evidence="2">The sequence shown here is derived from an EMBL/GenBank/DDBJ whole genome shotgun (WGS) entry which is preliminary data.</text>
</comment>
<dbReference type="Proteomes" id="UP000787672">
    <property type="component" value="Unassembled WGS sequence"/>
</dbReference>
<sequence length="64" mass="7428">MKFERNCFTREQRRQRRRETQLIAFVIFAILASLALTIHANAGLTGLSASEQLYTALCETHDWE</sequence>
<dbReference type="RefSeq" id="WP_216631989.1">
    <property type="nucleotide sequence ID" value="NZ_JAHLQN010000001.1"/>
</dbReference>
<name>A0ABS6F893_9FIRM</name>
<evidence type="ECO:0000256" key="1">
    <source>
        <dbReference type="SAM" id="Phobius"/>
    </source>
</evidence>
<keyword evidence="1" id="KW-1133">Transmembrane helix</keyword>